<evidence type="ECO:0000256" key="1">
    <source>
        <dbReference type="SAM" id="MobiDB-lite"/>
    </source>
</evidence>
<sequence length="453" mass="52661">NKTDLEKYNKTDKEEYNKTDKEEYNKTDINNYPNVHSINSDSNNVGGFSVKSVHSKNHFKLTEDKIYRDGRFNNFYGEYKHSIESNYDTNRAAISGSKFCFGITAYYHNKISSPNQKVDSWGYKIKSYPKEKHERFQKRTKTHNNYANDRESYDINKKNTNAFATNTPDNMKNEKIQGFGYFENYRCINTNSKNSLCKSFLQKNQESECVFGNSDKRQKKSTENDNYFPDFKMDEGIKFGSFNAKHVGSFEKNISTSCKNVNAENIKVSKRFSELIQQEKSIMLKKEKTDSNSSRTPSEINNEAITDQINHECEDKNARKDSFCSESKKKSEKINKIASINRKLRELQNVNLESSDMKSDSGIQARNIIKEDKNNRNILSNESKNSKNIIKEDESNKKDVENDFCTPNIKNNSKNIIRGDEKIFSNPNSKNISEISTRDNKNFFLIQIQKIFQ</sequence>
<reference evidence="3" key="2">
    <citation type="submission" date="2015-07" db="EMBL/GenBank/DDBJ databases">
        <title>Contrasting host-pathogen interactions and genome evolution in two generalist and specialist microsporidian pathogens of mosquitoes.</title>
        <authorList>
            <consortium name="The Broad Institute Genomics Platform"/>
            <consortium name="The Broad Institute Genome Sequencing Center for Infectious Disease"/>
            <person name="Cuomo C.A."/>
            <person name="Sanscrainte N.D."/>
            <person name="Goldberg J.M."/>
            <person name="Heiman D."/>
            <person name="Young S."/>
            <person name="Zeng Q."/>
            <person name="Becnel J.J."/>
            <person name="Birren B.W."/>
        </authorList>
    </citation>
    <scope>NUCLEOTIDE SEQUENCE [LARGE SCALE GENOMIC DNA]</scope>
    <source>
        <strain evidence="3">USNM 41457</strain>
    </source>
</reference>
<keyword evidence="3" id="KW-1185">Reference proteome</keyword>
<dbReference type="OrthoDB" id="378037at2759"/>
<evidence type="ECO:0000313" key="2">
    <source>
        <dbReference type="EMBL" id="EJW02470.1"/>
    </source>
</evidence>
<dbReference type="EMBL" id="AFBI03000070">
    <property type="protein sequence ID" value="EJW02470.1"/>
    <property type="molecule type" value="Genomic_DNA"/>
</dbReference>
<organism evidence="2 3">
    <name type="scientific">Edhazardia aedis (strain USNM 41457)</name>
    <name type="common">Microsporidian parasite</name>
    <dbReference type="NCBI Taxonomy" id="1003232"/>
    <lineage>
        <taxon>Eukaryota</taxon>
        <taxon>Fungi</taxon>
        <taxon>Fungi incertae sedis</taxon>
        <taxon>Microsporidia</taxon>
        <taxon>Edhazardia</taxon>
    </lineage>
</organism>
<gene>
    <name evidence="2" type="ORF">EDEG_03116</name>
</gene>
<feature type="region of interest" description="Disordered" evidence="1">
    <location>
        <begin position="1"/>
        <end position="21"/>
    </location>
</feature>
<feature type="non-terminal residue" evidence="2">
    <location>
        <position position="1"/>
    </location>
</feature>
<dbReference type="HOGENOM" id="CLU_604923_0_0_1"/>
<dbReference type="VEuPathDB" id="MicrosporidiaDB:EDEG_03116"/>
<name>J9DIN1_EDHAE</name>
<proteinExistence type="predicted"/>
<dbReference type="AlphaFoldDB" id="J9DIN1"/>
<accession>J9DIN1</accession>
<comment type="caution">
    <text evidence="2">The sequence shown here is derived from an EMBL/GenBank/DDBJ whole genome shotgun (WGS) entry which is preliminary data.</text>
</comment>
<dbReference type="InParanoid" id="J9DIN1"/>
<reference evidence="2 3" key="1">
    <citation type="submission" date="2011-08" db="EMBL/GenBank/DDBJ databases">
        <authorList>
            <person name="Liu Z.J."/>
            <person name="Shi F.L."/>
            <person name="Lu J.Q."/>
            <person name="Li M."/>
            <person name="Wang Z.L."/>
        </authorList>
    </citation>
    <scope>NUCLEOTIDE SEQUENCE [LARGE SCALE GENOMIC DNA]</scope>
    <source>
        <strain evidence="2 3">USNM 41457</strain>
    </source>
</reference>
<dbReference type="Proteomes" id="UP000003163">
    <property type="component" value="Unassembled WGS sequence"/>
</dbReference>
<protein>
    <submittedName>
        <fullName evidence="2">Uncharacterized protein</fullName>
    </submittedName>
</protein>
<evidence type="ECO:0000313" key="3">
    <source>
        <dbReference type="Proteomes" id="UP000003163"/>
    </source>
</evidence>